<dbReference type="Proteomes" id="UP001234178">
    <property type="component" value="Unassembled WGS sequence"/>
</dbReference>
<protein>
    <submittedName>
        <fullName evidence="1">Uncharacterized protein</fullName>
    </submittedName>
</protein>
<organism evidence="1 2">
    <name type="scientific">Daphnia magna</name>
    <dbReference type="NCBI Taxonomy" id="35525"/>
    <lineage>
        <taxon>Eukaryota</taxon>
        <taxon>Metazoa</taxon>
        <taxon>Ecdysozoa</taxon>
        <taxon>Arthropoda</taxon>
        <taxon>Crustacea</taxon>
        <taxon>Branchiopoda</taxon>
        <taxon>Diplostraca</taxon>
        <taxon>Cladocera</taxon>
        <taxon>Anomopoda</taxon>
        <taxon>Daphniidae</taxon>
        <taxon>Daphnia</taxon>
    </lineage>
</organism>
<name>A0ABQ9ZQ80_9CRUS</name>
<comment type="caution">
    <text evidence="1">The sequence shown here is derived from an EMBL/GenBank/DDBJ whole genome shotgun (WGS) entry which is preliminary data.</text>
</comment>
<sequence length="76" mass="8540">MQILAANSTPGLVLRTRIKSDQLSASFTDNHMDALAFSERSHPAFADICESLQNRKPHGKLLYDIETLKPIWDANE</sequence>
<keyword evidence="2" id="KW-1185">Reference proteome</keyword>
<evidence type="ECO:0000313" key="2">
    <source>
        <dbReference type="Proteomes" id="UP001234178"/>
    </source>
</evidence>
<dbReference type="EMBL" id="JAOYFB010000005">
    <property type="protein sequence ID" value="KAK4015090.1"/>
    <property type="molecule type" value="Genomic_DNA"/>
</dbReference>
<proteinExistence type="predicted"/>
<evidence type="ECO:0000313" key="1">
    <source>
        <dbReference type="EMBL" id="KAK4015090.1"/>
    </source>
</evidence>
<gene>
    <name evidence="1" type="ORF">OUZ56_030080</name>
</gene>
<reference evidence="1 2" key="1">
    <citation type="journal article" date="2023" name="Nucleic Acids Res.">
        <title>The hologenome of Daphnia magna reveals possible DNA methylation and microbiome-mediated evolution of the host genome.</title>
        <authorList>
            <person name="Chaturvedi A."/>
            <person name="Li X."/>
            <person name="Dhandapani V."/>
            <person name="Marshall H."/>
            <person name="Kissane S."/>
            <person name="Cuenca-Cambronero M."/>
            <person name="Asole G."/>
            <person name="Calvet F."/>
            <person name="Ruiz-Romero M."/>
            <person name="Marangio P."/>
            <person name="Guigo R."/>
            <person name="Rago D."/>
            <person name="Mirbahai L."/>
            <person name="Eastwood N."/>
            <person name="Colbourne J.K."/>
            <person name="Zhou J."/>
            <person name="Mallon E."/>
            <person name="Orsini L."/>
        </authorList>
    </citation>
    <scope>NUCLEOTIDE SEQUENCE [LARGE SCALE GENOMIC DNA]</scope>
    <source>
        <strain evidence="1">LRV0_1</strain>
    </source>
</reference>
<accession>A0ABQ9ZQ80</accession>